<gene>
    <name evidence="2" type="ORF">MELIAE_LOCUS3777</name>
</gene>
<dbReference type="Pfam" id="PF16087">
    <property type="entry name" value="DUF4817"/>
    <property type="match status" value="1"/>
</dbReference>
<accession>A0A9P0AWF2</accession>
<protein>
    <recommendedName>
        <fullName evidence="1">DUF4817 domain-containing protein</fullName>
    </recommendedName>
</protein>
<feature type="domain" description="DUF4817" evidence="1">
    <location>
        <begin position="11"/>
        <end position="66"/>
    </location>
</feature>
<proteinExistence type="predicted"/>
<organism evidence="2 3">
    <name type="scientific">Brassicogethes aeneus</name>
    <name type="common">Rape pollen beetle</name>
    <name type="synonym">Meligethes aeneus</name>
    <dbReference type="NCBI Taxonomy" id="1431903"/>
    <lineage>
        <taxon>Eukaryota</taxon>
        <taxon>Metazoa</taxon>
        <taxon>Ecdysozoa</taxon>
        <taxon>Arthropoda</taxon>
        <taxon>Hexapoda</taxon>
        <taxon>Insecta</taxon>
        <taxon>Pterygota</taxon>
        <taxon>Neoptera</taxon>
        <taxon>Endopterygota</taxon>
        <taxon>Coleoptera</taxon>
        <taxon>Polyphaga</taxon>
        <taxon>Cucujiformia</taxon>
        <taxon>Nitidulidae</taxon>
        <taxon>Meligethinae</taxon>
        <taxon>Brassicogethes</taxon>
    </lineage>
</organism>
<dbReference type="PANTHER" id="PTHR47326">
    <property type="entry name" value="TRANSPOSABLE ELEMENT TC3 TRANSPOSASE-LIKE PROTEIN"/>
    <property type="match status" value="1"/>
</dbReference>
<reference evidence="2" key="1">
    <citation type="submission" date="2021-12" db="EMBL/GenBank/DDBJ databases">
        <authorList>
            <person name="King R."/>
        </authorList>
    </citation>
    <scope>NUCLEOTIDE SEQUENCE</scope>
</reference>
<dbReference type="OrthoDB" id="6782743at2759"/>
<evidence type="ECO:0000313" key="3">
    <source>
        <dbReference type="Proteomes" id="UP001154078"/>
    </source>
</evidence>
<evidence type="ECO:0000259" key="1">
    <source>
        <dbReference type="Pfam" id="PF16087"/>
    </source>
</evidence>
<dbReference type="InterPro" id="IPR032135">
    <property type="entry name" value="DUF4817"/>
</dbReference>
<name>A0A9P0AWF2_BRAAE</name>
<dbReference type="AlphaFoldDB" id="A0A9P0AWF2"/>
<sequence>MPFLRVTMQWSGEQRGFVVETFFKNGESVVATQRAFRRRFGLNPQDSVPDPKTIRKWIVNVRTTGSAIPKKPAGRPKNVRTPENIRAVRRSIEHCVLCGNMLLPLEYRRKTVRRILQTDLKLHPYKLMIAQELSPQDCVTRRDACNAILTGLPPGTIVWTSDEAHFHLCGTSKIFVTGQVKSFVNCTKDPPTALKKNLYIFVYLFSIWSSVID</sequence>
<dbReference type="EMBL" id="OV121133">
    <property type="protein sequence ID" value="CAH0551096.1"/>
    <property type="molecule type" value="Genomic_DNA"/>
</dbReference>
<dbReference type="Proteomes" id="UP001154078">
    <property type="component" value="Chromosome 2"/>
</dbReference>
<dbReference type="PANTHER" id="PTHR47326:SF1">
    <property type="entry name" value="HTH PSQ-TYPE DOMAIN-CONTAINING PROTEIN"/>
    <property type="match status" value="1"/>
</dbReference>
<evidence type="ECO:0000313" key="2">
    <source>
        <dbReference type="EMBL" id="CAH0551096.1"/>
    </source>
</evidence>
<keyword evidence="3" id="KW-1185">Reference proteome</keyword>